<dbReference type="PRINTS" id="PR00598">
    <property type="entry name" value="HTHMARR"/>
</dbReference>
<keyword evidence="2" id="KW-0238">DNA-binding</keyword>
<comment type="caution">
    <text evidence="2">The sequence shown here is derived from an EMBL/GenBank/DDBJ whole genome shotgun (WGS) entry which is preliminary data.</text>
</comment>
<evidence type="ECO:0000259" key="1">
    <source>
        <dbReference type="PROSITE" id="PS50995"/>
    </source>
</evidence>
<dbReference type="SMART" id="SM00347">
    <property type="entry name" value="HTH_MARR"/>
    <property type="match status" value="1"/>
</dbReference>
<organism evidence="2 3">
    <name type="scientific">Streptomyces umbrinus</name>
    <dbReference type="NCBI Taxonomy" id="67370"/>
    <lineage>
        <taxon>Bacteria</taxon>
        <taxon>Bacillati</taxon>
        <taxon>Actinomycetota</taxon>
        <taxon>Actinomycetes</taxon>
        <taxon>Kitasatosporales</taxon>
        <taxon>Streptomycetaceae</taxon>
        <taxon>Streptomyces</taxon>
        <taxon>Streptomyces phaeochromogenes group</taxon>
    </lineage>
</organism>
<dbReference type="InterPro" id="IPR036388">
    <property type="entry name" value="WH-like_DNA-bd_sf"/>
</dbReference>
<dbReference type="InterPro" id="IPR000835">
    <property type="entry name" value="HTH_MarR-typ"/>
</dbReference>
<accession>A0ABU0SGX3</accession>
<dbReference type="Gene3D" id="1.10.10.10">
    <property type="entry name" value="Winged helix-like DNA-binding domain superfamily/Winged helix DNA-binding domain"/>
    <property type="match status" value="1"/>
</dbReference>
<dbReference type="GO" id="GO:0003677">
    <property type="term" value="F:DNA binding"/>
    <property type="evidence" value="ECO:0007669"/>
    <property type="project" value="UniProtKB-KW"/>
</dbReference>
<protein>
    <submittedName>
        <fullName evidence="2">DNA-binding MarR family transcriptional regulator</fullName>
    </submittedName>
</protein>
<dbReference type="PROSITE" id="PS50995">
    <property type="entry name" value="HTH_MARR_2"/>
    <property type="match status" value="1"/>
</dbReference>
<evidence type="ECO:0000313" key="3">
    <source>
        <dbReference type="Proteomes" id="UP001230328"/>
    </source>
</evidence>
<dbReference type="SUPFAM" id="SSF46785">
    <property type="entry name" value="Winged helix' DNA-binding domain"/>
    <property type="match status" value="1"/>
</dbReference>
<dbReference type="Proteomes" id="UP001230328">
    <property type="component" value="Unassembled WGS sequence"/>
</dbReference>
<dbReference type="InterPro" id="IPR036390">
    <property type="entry name" value="WH_DNA-bd_sf"/>
</dbReference>
<dbReference type="EMBL" id="JAUSZI010000002">
    <property type="protein sequence ID" value="MDQ1022801.1"/>
    <property type="molecule type" value="Genomic_DNA"/>
</dbReference>
<dbReference type="InterPro" id="IPR039422">
    <property type="entry name" value="MarR/SlyA-like"/>
</dbReference>
<name>A0ABU0SGX3_9ACTN</name>
<dbReference type="Pfam" id="PF12802">
    <property type="entry name" value="MarR_2"/>
    <property type="match status" value="1"/>
</dbReference>
<reference evidence="2 3" key="1">
    <citation type="submission" date="2023-07" db="EMBL/GenBank/DDBJ databases">
        <title>Comparative genomics of wheat-associated soil bacteria to identify genetic determinants of phenazine resistance.</title>
        <authorList>
            <person name="Mouncey N."/>
        </authorList>
    </citation>
    <scope>NUCLEOTIDE SEQUENCE [LARGE SCALE GENOMIC DNA]</scope>
    <source>
        <strain evidence="2 3">V2I4</strain>
    </source>
</reference>
<gene>
    <name evidence="2" type="ORF">QF035_000383</name>
</gene>
<dbReference type="PANTHER" id="PTHR33164">
    <property type="entry name" value="TRANSCRIPTIONAL REGULATOR, MARR FAMILY"/>
    <property type="match status" value="1"/>
</dbReference>
<evidence type="ECO:0000313" key="2">
    <source>
        <dbReference type="EMBL" id="MDQ1022801.1"/>
    </source>
</evidence>
<feature type="domain" description="HTH marR-type" evidence="1">
    <location>
        <begin position="1"/>
        <end position="143"/>
    </location>
</feature>
<proteinExistence type="predicted"/>
<sequence length="165" mass="17725">MQRRKGAPVTENDGFGNNLVWLSVLVQRRYAQVCADHDLTPVQATLLCVIKDQPQGMGDLAQLLGVAKNALSGLVDRIERRGLVQREALQRDRRAVTLSTTALGKEIVDALYADVAQRMPDIASALPADERRQLANSVARITAPLAASSVPDAALSNAESEQSPG</sequence>
<dbReference type="PANTHER" id="PTHR33164:SF107">
    <property type="entry name" value="TRANSCRIPTIONAL REGULATORY PROTEIN"/>
    <property type="match status" value="1"/>
</dbReference>
<keyword evidence="3" id="KW-1185">Reference proteome</keyword>